<dbReference type="CDD" id="cd17470">
    <property type="entry name" value="T3SS_Flik_C"/>
    <property type="match status" value="1"/>
</dbReference>
<feature type="domain" description="Flagellar hook-length control protein-like C-terminal" evidence="2">
    <location>
        <begin position="245"/>
        <end position="326"/>
    </location>
</feature>
<keyword evidence="3" id="KW-0966">Cell projection</keyword>
<evidence type="ECO:0000313" key="4">
    <source>
        <dbReference type="Proteomes" id="UP000606499"/>
    </source>
</evidence>
<dbReference type="Proteomes" id="UP000606499">
    <property type="component" value="Unassembled WGS sequence"/>
</dbReference>
<dbReference type="InterPro" id="IPR038610">
    <property type="entry name" value="FliK-like_C_sf"/>
</dbReference>
<feature type="region of interest" description="Disordered" evidence="1">
    <location>
        <begin position="319"/>
        <end position="354"/>
    </location>
</feature>
<organism evidence="3 4">
    <name type="scientific">Agathobaculum faecis</name>
    <dbReference type="NCBI Taxonomy" id="2763013"/>
    <lineage>
        <taxon>Bacteria</taxon>
        <taxon>Bacillati</taxon>
        <taxon>Bacillota</taxon>
        <taxon>Clostridia</taxon>
        <taxon>Eubacteriales</taxon>
        <taxon>Butyricicoccaceae</taxon>
        <taxon>Agathobaculum</taxon>
    </lineage>
</organism>
<evidence type="ECO:0000259" key="2">
    <source>
        <dbReference type="Pfam" id="PF02120"/>
    </source>
</evidence>
<name>A0A923RWC6_9FIRM</name>
<dbReference type="Gene3D" id="3.30.750.140">
    <property type="match status" value="1"/>
</dbReference>
<feature type="compositionally biased region" description="Basic and acidic residues" evidence="1">
    <location>
        <begin position="330"/>
        <end position="345"/>
    </location>
</feature>
<proteinExistence type="predicted"/>
<evidence type="ECO:0000256" key="1">
    <source>
        <dbReference type="SAM" id="MobiDB-lite"/>
    </source>
</evidence>
<protein>
    <submittedName>
        <fullName evidence="3">Flagellar hook-length control protein FliK</fullName>
    </submittedName>
</protein>
<dbReference type="Pfam" id="PF02120">
    <property type="entry name" value="Flg_hook"/>
    <property type="match status" value="1"/>
</dbReference>
<reference evidence="3" key="1">
    <citation type="submission" date="2020-08" db="EMBL/GenBank/DDBJ databases">
        <title>Genome public.</title>
        <authorList>
            <person name="Liu C."/>
            <person name="Sun Q."/>
        </authorList>
    </citation>
    <scope>NUCLEOTIDE SEQUENCE</scope>
    <source>
        <strain evidence="3">NSJ-28</strain>
    </source>
</reference>
<feature type="compositionally biased region" description="Polar residues" evidence="1">
    <location>
        <begin position="160"/>
        <end position="170"/>
    </location>
</feature>
<feature type="region of interest" description="Disordered" evidence="1">
    <location>
        <begin position="37"/>
        <end position="73"/>
    </location>
</feature>
<keyword evidence="3" id="KW-0282">Flagellum</keyword>
<sequence>MNTEQIALLKSLLQYSAKGNVSTDDPPKNDFQDLLARKKNDAAAPQEIDGEIEVPQGSGEPPEKLQEANGTEEAAAAQQLMAALAVQQFIVPAAIEEQPAGGGVPVVANLPQPTVDPMVTAKGTGVQQAASEVQNVLQQPVEEIASEIPRQVRQPEERGQTVQTGQSVIKQSEPTVYLSTAVKTDGENTPGQSTTEDAQKPVQVTVAQAEQPVFQNVENVPVKVADAAQAVDTASADMDARIADTVRAELKNTGDKVEIQLKPEHLGKITIELTQTAGGIGLLIHADNAKTASLLAQHAGNLGALLEDRTGQHVQIQVPQQEHQQPQYDGHNRQQQERHQNHRAQEPAISQEEQDSFLGQLRLGLYQMETV</sequence>
<dbReference type="AlphaFoldDB" id="A0A923RWC6"/>
<dbReference type="RefSeq" id="WP_054327086.1">
    <property type="nucleotide sequence ID" value="NZ_JACOPL010000005.1"/>
</dbReference>
<feature type="region of interest" description="Disordered" evidence="1">
    <location>
        <begin position="151"/>
        <end position="170"/>
    </location>
</feature>
<gene>
    <name evidence="3" type="ORF">H8S45_06400</name>
</gene>
<dbReference type="EMBL" id="JACOPL010000005">
    <property type="protein sequence ID" value="MBC5725086.1"/>
    <property type="molecule type" value="Genomic_DNA"/>
</dbReference>
<evidence type="ECO:0000313" key="3">
    <source>
        <dbReference type="EMBL" id="MBC5725086.1"/>
    </source>
</evidence>
<keyword evidence="3" id="KW-0969">Cilium</keyword>
<accession>A0A923RWC6</accession>
<comment type="caution">
    <text evidence="3">The sequence shown here is derived from an EMBL/GenBank/DDBJ whole genome shotgun (WGS) entry which is preliminary data.</text>
</comment>
<dbReference type="InterPro" id="IPR021136">
    <property type="entry name" value="Flagellar_hook_control-like_C"/>
</dbReference>
<keyword evidence="4" id="KW-1185">Reference proteome</keyword>